<dbReference type="Proteomes" id="UP000036176">
    <property type="component" value="Unassembled WGS sequence"/>
</dbReference>
<evidence type="ECO:0000313" key="1">
    <source>
        <dbReference type="EMBL" id="KMO84110.1"/>
    </source>
</evidence>
<evidence type="ECO:0000313" key="2">
    <source>
        <dbReference type="Proteomes" id="UP000036176"/>
    </source>
</evidence>
<sequence length="104" mass="11644" precursor="true">MTGREPFSESDPQFAQQALQAFRTFGFQLATVATVATRSIEEFTHQMQPDTKFPARLLPVDISHGRNATCLTPTILYSIPEPVPSFPGLHHPDRGDVSCTFPRW</sequence>
<dbReference type="PATRIC" id="fig|1800.3.peg.916"/>
<dbReference type="EMBL" id="JYNX01000019">
    <property type="protein sequence ID" value="KMO84110.1"/>
    <property type="molecule type" value="Genomic_DNA"/>
</dbReference>
<gene>
    <name evidence="1" type="ORF">MCHUDSM44219_00915</name>
</gene>
<reference evidence="1 2" key="1">
    <citation type="journal article" date="2015" name="Genome Biol. Evol.">
        <title>Characterization of Three Mycobacterium spp. with Potential Use in Bioremediation by Genome Sequencing and Comparative Genomics.</title>
        <authorList>
            <person name="Das S."/>
            <person name="Pettersson B.M."/>
            <person name="Behra P.R."/>
            <person name="Ramesh M."/>
            <person name="Dasgupta S."/>
            <person name="Bhattacharya A."/>
            <person name="Kirsebom L.A."/>
        </authorList>
    </citation>
    <scope>NUCLEOTIDE SEQUENCE [LARGE SCALE GENOMIC DNA]</scope>
    <source>
        <strain evidence="1 2">DSM 44219</strain>
    </source>
</reference>
<protein>
    <submittedName>
        <fullName evidence="1">Uncharacterized protein</fullName>
    </submittedName>
</protein>
<name>A0A0J6WLA3_MYCCU</name>
<organism evidence="1 2">
    <name type="scientific">Mycolicibacterium chubuense</name>
    <name type="common">Mycobacterium chubuense</name>
    <dbReference type="NCBI Taxonomy" id="1800"/>
    <lineage>
        <taxon>Bacteria</taxon>
        <taxon>Bacillati</taxon>
        <taxon>Actinomycetota</taxon>
        <taxon>Actinomycetes</taxon>
        <taxon>Mycobacteriales</taxon>
        <taxon>Mycobacteriaceae</taxon>
        <taxon>Mycolicibacterium</taxon>
    </lineage>
</organism>
<comment type="caution">
    <text evidence="1">The sequence shown here is derived from an EMBL/GenBank/DDBJ whole genome shotgun (WGS) entry which is preliminary data.</text>
</comment>
<proteinExistence type="predicted"/>
<keyword evidence="2" id="KW-1185">Reference proteome</keyword>
<dbReference type="AlphaFoldDB" id="A0A0J6WLA3"/>
<accession>A0A0J6WLA3</accession>